<gene>
    <name evidence="1" type="ORF">T05_1774</name>
</gene>
<evidence type="ECO:0000313" key="2">
    <source>
        <dbReference type="Proteomes" id="UP000055048"/>
    </source>
</evidence>
<dbReference type="AlphaFoldDB" id="A0A0V0TK96"/>
<reference evidence="1 2" key="1">
    <citation type="submission" date="2015-01" db="EMBL/GenBank/DDBJ databases">
        <title>Evolution of Trichinella species and genotypes.</title>
        <authorList>
            <person name="Korhonen P.K."/>
            <person name="Edoardo P."/>
            <person name="Giuseppe L.R."/>
            <person name="Gasser R.B."/>
        </authorList>
    </citation>
    <scope>NUCLEOTIDE SEQUENCE [LARGE SCALE GENOMIC DNA]</scope>
    <source>
        <strain evidence="1">ISS417</strain>
    </source>
</reference>
<dbReference type="EMBL" id="JYDJ01000232">
    <property type="protein sequence ID" value="KRX39468.1"/>
    <property type="molecule type" value="Genomic_DNA"/>
</dbReference>
<proteinExistence type="predicted"/>
<evidence type="ECO:0000313" key="1">
    <source>
        <dbReference type="EMBL" id="KRX39468.1"/>
    </source>
</evidence>
<protein>
    <submittedName>
        <fullName evidence="1">Uncharacterized protein</fullName>
    </submittedName>
</protein>
<keyword evidence="2" id="KW-1185">Reference proteome</keyword>
<sequence>MKVCRDGLKQKALRMLVESRRTLSAHYANYYCLEIVLPIAMRLLPVFSTDVSSSSAVHEMKILCYELLLCTALCMITAAWNEAEEDFFIEKSLMSLKNQSINLIIVYWKSIQMGLKL</sequence>
<accession>A0A0V0TK96</accession>
<organism evidence="1 2">
    <name type="scientific">Trichinella murrelli</name>
    <dbReference type="NCBI Taxonomy" id="144512"/>
    <lineage>
        <taxon>Eukaryota</taxon>
        <taxon>Metazoa</taxon>
        <taxon>Ecdysozoa</taxon>
        <taxon>Nematoda</taxon>
        <taxon>Enoplea</taxon>
        <taxon>Dorylaimia</taxon>
        <taxon>Trichinellida</taxon>
        <taxon>Trichinellidae</taxon>
        <taxon>Trichinella</taxon>
    </lineage>
</organism>
<comment type="caution">
    <text evidence="1">The sequence shown here is derived from an EMBL/GenBank/DDBJ whole genome shotgun (WGS) entry which is preliminary data.</text>
</comment>
<name>A0A0V0TK96_9BILA</name>
<dbReference type="Proteomes" id="UP000055048">
    <property type="component" value="Unassembled WGS sequence"/>
</dbReference>